<protein>
    <submittedName>
        <fullName evidence="2">Uncharacterized protein</fullName>
    </submittedName>
</protein>
<feature type="region of interest" description="Disordered" evidence="1">
    <location>
        <begin position="27"/>
        <end position="71"/>
    </location>
</feature>
<feature type="region of interest" description="Disordered" evidence="1">
    <location>
        <begin position="208"/>
        <end position="236"/>
    </location>
</feature>
<dbReference type="RefSeq" id="WP_006630490.1">
    <property type="nucleotide sequence ID" value="NZ_AOJD01000076.1"/>
</dbReference>
<evidence type="ECO:0000313" key="3">
    <source>
        <dbReference type="Proteomes" id="UP000011523"/>
    </source>
</evidence>
<name>M0DFK4_9EURY</name>
<comment type="caution">
    <text evidence="2">The sequence shown here is derived from an EMBL/GenBank/DDBJ whole genome shotgun (WGS) entry which is preliminary data.</text>
</comment>
<dbReference type="Pfam" id="PF24109">
    <property type="entry name" value="DUF7384"/>
    <property type="match status" value="1"/>
</dbReference>
<organism evidence="2 3">
    <name type="scientific">Halorubrum tebenquichense DSM 14210</name>
    <dbReference type="NCBI Taxonomy" id="1227485"/>
    <lineage>
        <taxon>Archaea</taxon>
        <taxon>Methanobacteriati</taxon>
        <taxon>Methanobacteriota</taxon>
        <taxon>Stenosarchaea group</taxon>
        <taxon>Halobacteria</taxon>
        <taxon>Halobacteriales</taxon>
        <taxon>Haloferacaceae</taxon>
        <taxon>Halorubrum</taxon>
    </lineage>
</organism>
<dbReference type="OrthoDB" id="214734at2157"/>
<dbReference type="InterPro" id="IPR055808">
    <property type="entry name" value="DUF7384"/>
</dbReference>
<accession>M0DFK4</accession>
<proteinExistence type="predicted"/>
<sequence length="236" mass="24219">MTFADLFDRAAAVGGDVDEADVRRALGDVRSTATADAEGDGGGRSDDESGDDNGSDAGDGAGDDAVLDPLDPEPARVVADADALAADLLVGGAARDALDVLRSHAWTTLVASDRLLDDAEAVIASLADPELAADWRGAVAAWREPVAQPRGDHPALASAYRGGAMQVVSLDPALTGPGAAAGLRDRLPVSVREPRAFATVFDPAKLYPEAVGGEYPGPDRDPRTMASARADGDQHR</sequence>
<dbReference type="PATRIC" id="fig|1227485.3.peg.2803"/>
<dbReference type="Proteomes" id="UP000011523">
    <property type="component" value="Unassembled WGS sequence"/>
</dbReference>
<dbReference type="EMBL" id="AOJD01000076">
    <property type="protein sequence ID" value="ELZ33568.1"/>
    <property type="molecule type" value="Genomic_DNA"/>
</dbReference>
<keyword evidence="3" id="KW-1185">Reference proteome</keyword>
<dbReference type="AlphaFoldDB" id="M0DFK4"/>
<reference evidence="2 3" key="1">
    <citation type="journal article" date="2014" name="PLoS Genet.">
        <title>Phylogenetically driven sequencing of extremely halophilic archaea reveals strategies for static and dynamic osmo-response.</title>
        <authorList>
            <person name="Becker E.A."/>
            <person name="Seitzer P.M."/>
            <person name="Tritt A."/>
            <person name="Larsen D."/>
            <person name="Krusor M."/>
            <person name="Yao A.I."/>
            <person name="Wu D."/>
            <person name="Madern D."/>
            <person name="Eisen J.A."/>
            <person name="Darling A.E."/>
            <person name="Facciotti M.T."/>
        </authorList>
    </citation>
    <scope>NUCLEOTIDE SEQUENCE [LARGE SCALE GENOMIC DNA]</scope>
    <source>
        <strain evidence="2 3">DSM 14210</strain>
    </source>
</reference>
<gene>
    <name evidence="2" type="ORF">C472_14246</name>
</gene>
<evidence type="ECO:0000256" key="1">
    <source>
        <dbReference type="SAM" id="MobiDB-lite"/>
    </source>
</evidence>
<evidence type="ECO:0000313" key="2">
    <source>
        <dbReference type="EMBL" id="ELZ33568.1"/>
    </source>
</evidence>